<dbReference type="EMBL" id="JAFNEN010000559">
    <property type="protein sequence ID" value="KAG8180601.1"/>
    <property type="molecule type" value="Genomic_DNA"/>
</dbReference>
<dbReference type="Pfam" id="PF13359">
    <property type="entry name" value="DDE_Tnp_4"/>
    <property type="match status" value="1"/>
</dbReference>
<accession>A0AAV6UBI0</accession>
<evidence type="ECO:0000256" key="1">
    <source>
        <dbReference type="ARBA" id="ARBA00001968"/>
    </source>
</evidence>
<gene>
    <name evidence="5" type="ORF">JTE90_018219</name>
</gene>
<evidence type="ECO:0000256" key="2">
    <source>
        <dbReference type="ARBA" id="ARBA00022723"/>
    </source>
</evidence>
<evidence type="ECO:0000313" key="5">
    <source>
        <dbReference type="EMBL" id="KAG8180601.1"/>
    </source>
</evidence>
<keyword evidence="6" id="KW-1185">Reference proteome</keyword>
<evidence type="ECO:0000256" key="3">
    <source>
        <dbReference type="SAM" id="MobiDB-lite"/>
    </source>
</evidence>
<evidence type="ECO:0000259" key="4">
    <source>
        <dbReference type="Pfam" id="PF13359"/>
    </source>
</evidence>
<feature type="compositionally biased region" description="Acidic residues" evidence="3">
    <location>
        <begin position="59"/>
        <end position="74"/>
    </location>
</feature>
<protein>
    <recommendedName>
        <fullName evidence="4">DDE Tnp4 domain-containing protein</fullName>
    </recommendedName>
</protein>
<keyword evidence="2" id="KW-0479">Metal-binding</keyword>
<comment type="cofactor">
    <cofactor evidence="1">
        <name>a divalent metal cation</name>
        <dbReference type="ChEBI" id="CHEBI:60240"/>
    </cofactor>
</comment>
<proteinExistence type="predicted"/>
<dbReference type="Proteomes" id="UP000827092">
    <property type="component" value="Unassembled WGS sequence"/>
</dbReference>
<reference evidence="5 6" key="1">
    <citation type="journal article" date="2022" name="Nat. Ecol. Evol.">
        <title>A masculinizing supergene underlies an exaggerated male reproductive morph in a spider.</title>
        <authorList>
            <person name="Hendrickx F."/>
            <person name="De Corte Z."/>
            <person name="Sonet G."/>
            <person name="Van Belleghem S.M."/>
            <person name="Kostlbacher S."/>
            <person name="Vangestel C."/>
        </authorList>
    </citation>
    <scope>NUCLEOTIDE SEQUENCE [LARGE SCALE GENOMIC DNA]</scope>
    <source>
        <strain evidence="5">W744_W776</strain>
    </source>
</reference>
<feature type="domain" description="DDE Tnp4" evidence="4">
    <location>
        <begin position="3"/>
        <end position="48"/>
    </location>
</feature>
<comment type="caution">
    <text evidence="5">The sequence shown here is derived from an EMBL/GenBank/DDBJ whole genome shotgun (WGS) entry which is preliminary data.</text>
</comment>
<dbReference type="GO" id="GO:0046872">
    <property type="term" value="F:metal ion binding"/>
    <property type="evidence" value="ECO:0007669"/>
    <property type="project" value="UniProtKB-KW"/>
</dbReference>
<feature type="region of interest" description="Disordered" evidence="3">
    <location>
        <begin position="58"/>
        <end position="83"/>
    </location>
</feature>
<name>A0AAV6UBI0_9ARAC</name>
<dbReference type="AlphaFoldDB" id="A0AAV6UBI0"/>
<organism evidence="5 6">
    <name type="scientific">Oedothorax gibbosus</name>
    <dbReference type="NCBI Taxonomy" id="931172"/>
    <lineage>
        <taxon>Eukaryota</taxon>
        <taxon>Metazoa</taxon>
        <taxon>Ecdysozoa</taxon>
        <taxon>Arthropoda</taxon>
        <taxon>Chelicerata</taxon>
        <taxon>Arachnida</taxon>
        <taxon>Araneae</taxon>
        <taxon>Araneomorphae</taxon>
        <taxon>Entelegynae</taxon>
        <taxon>Araneoidea</taxon>
        <taxon>Linyphiidae</taxon>
        <taxon>Erigoninae</taxon>
        <taxon>Oedothorax</taxon>
    </lineage>
</organism>
<dbReference type="InterPro" id="IPR027806">
    <property type="entry name" value="HARBI1_dom"/>
</dbReference>
<sequence>MRSVRSTIERLNGVLKSRWRCIHQTGGCLSYTPDKVCNIVMACAVLHNVCVEYKVPLPDDSDDDDSDSDPEVDEPPATGRRGALADRLRLEGEAIRQRIAQFLV</sequence>
<evidence type="ECO:0000313" key="6">
    <source>
        <dbReference type="Proteomes" id="UP000827092"/>
    </source>
</evidence>